<organism evidence="3 4">
    <name type="scientific">Hymenobacter fastidiosus</name>
    <dbReference type="NCBI Taxonomy" id="486264"/>
    <lineage>
        <taxon>Bacteria</taxon>
        <taxon>Pseudomonadati</taxon>
        <taxon>Bacteroidota</taxon>
        <taxon>Cytophagia</taxon>
        <taxon>Cytophagales</taxon>
        <taxon>Hymenobacteraceae</taxon>
        <taxon>Hymenobacter</taxon>
    </lineage>
</organism>
<evidence type="ECO:0000313" key="4">
    <source>
        <dbReference type="Proteomes" id="UP001500567"/>
    </source>
</evidence>
<feature type="region of interest" description="Disordered" evidence="1">
    <location>
        <begin position="110"/>
        <end position="169"/>
    </location>
</feature>
<accession>A0ABP7SVL1</accession>
<dbReference type="Proteomes" id="UP001500567">
    <property type="component" value="Unassembled WGS sequence"/>
</dbReference>
<evidence type="ECO:0000256" key="1">
    <source>
        <dbReference type="SAM" id="MobiDB-lite"/>
    </source>
</evidence>
<reference evidence="4" key="1">
    <citation type="journal article" date="2019" name="Int. J. Syst. Evol. Microbiol.">
        <title>The Global Catalogue of Microorganisms (GCM) 10K type strain sequencing project: providing services to taxonomists for standard genome sequencing and annotation.</title>
        <authorList>
            <consortium name="The Broad Institute Genomics Platform"/>
            <consortium name="The Broad Institute Genome Sequencing Center for Infectious Disease"/>
            <person name="Wu L."/>
            <person name="Ma J."/>
        </authorList>
    </citation>
    <scope>NUCLEOTIDE SEQUENCE [LARGE SCALE GENOMIC DNA]</scope>
    <source>
        <strain evidence="4">JCM 17224</strain>
    </source>
</reference>
<feature type="chain" id="PRO_5046812991" evidence="2">
    <location>
        <begin position="24"/>
        <end position="169"/>
    </location>
</feature>
<protein>
    <submittedName>
        <fullName evidence="3">Uncharacterized protein</fullName>
    </submittedName>
</protein>
<dbReference type="RefSeq" id="WP_345074579.1">
    <property type="nucleotide sequence ID" value="NZ_BAABDJ010000037.1"/>
</dbReference>
<feature type="signal peptide" evidence="2">
    <location>
        <begin position="1"/>
        <end position="23"/>
    </location>
</feature>
<evidence type="ECO:0000313" key="3">
    <source>
        <dbReference type="EMBL" id="GAA4017180.1"/>
    </source>
</evidence>
<gene>
    <name evidence="3" type="ORF">GCM10022408_33440</name>
</gene>
<comment type="caution">
    <text evidence="3">The sequence shown here is derived from an EMBL/GenBank/DDBJ whole genome shotgun (WGS) entry which is preliminary data.</text>
</comment>
<proteinExistence type="predicted"/>
<name>A0ABP7SVL1_9BACT</name>
<sequence>MKPITRIFLAAAFFLLLGSSAQAQVTVNVNPPSWGPAVGPNTQYYYVPEYGGYYDLRDRRYLVQRDGKWQRVTALNGYSTASLHPVAIDYVGAQPWTLISRHRTRYPAGLPRGQVKRLENGKGLPPGQAKKYYGRSYEDRRDYDNDDRREGHGKGQGKGQGKSKGHGKD</sequence>
<keyword evidence="4" id="KW-1185">Reference proteome</keyword>
<feature type="compositionally biased region" description="Basic and acidic residues" evidence="1">
    <location>
        <begin position="136"/>
        <end position="153"/>
    </location>
</feature>
<dbReference type="EMBL" id="BAABDJ010000037">
    <property type="protein sequence ID" value="GAA4017180.1"/>
    <property type="molecule type" value="Genomic_DNA"/>
</dbReference>
<evidence type="ECO:0000256" key="2">
    <source>
        <dbReference type="SAM" id="SignalP"/>
    </source>
</evidence>
<keyword evidence="2" id="KW-0732">Signal</keyword>